<protein>
    <recommendedName>
        <fullName evidence="6">SXP/RAL-2 family protein Ani s 5-like cation-binding domain-containing protein</fullName>
    </recommendedName>
</protein>
<evidence type="ECO:0000256" key="1">
    <source>
        <dbReference type="SAM" id="MobiDB-lite"/>
    </source>
</evidence>
<feature type="compositionally biased region" description="Basic and acidic residues" evidence="1">
    <location>
        <begin position="53"/>
        <end position="65"/>
    </location>
</feature>
<proteinExistence type="predicted"/>
<evidence type="ECO:0000313" key="4">
    <source>
        <dbReference type="EnsemblMetazoa" id="CapteP191285"/>
    </source>
</evidence>
<organism evidence="3">
    <name type="scientific">Capitella teleta</name>
    <name type="common">Polychaete worm</name>
    <dbReference type="NCBI Taxonomy" id="283909"/>
    <lineage>
        <taxon>Eukaryota</taxon>
        <taxon>Metazoa</taxon>
        <taxon>Spiralia</taxon>
        <taxon>Lophotrochozoa</taxon>
        <taxon>Annelida</taxon>
        <taxon>Polychaeta</taxon>
        <taxon>Sedentaria</taxon>
        <taxon>Scolecida</taxon>
        <taxon>Capitellidae</taxon>
        <taxon>Capitella</taxon>
    </lineage>
</organism>
<feature type="compositionally biased region" description="Basic and acidic residues" evidence="1">
    <location>
        <begin position="84"/>
        <end position="93"/>
    </location>
</feature>
<dbReference type="AlphaFoldDB" id="R7UF09"/>
<feature type="chain" id="PRO_5008787970" description="SXP/RAL-2 family protein Ani s 5-like cation-binding domain-containing protein" evidence="2">
    <location>
        <begin position="24"/>
        <end position="408"/>
    </location>
</feature>
<dbReference type="EMBL" id="AMQN01001688">
    <property type="status" value="NOT_ANNOTATED_CDS"/>
    <property type="molecule type" value="Genomic_DNA"/>
</dbReference>
<evidence type="ECO:0000313" key="3">
    <source>
        <dbReference type="EMBL" id="ELU01862.1"/>
    </source>
</evidence>
<dbReference type="EnsemblMetazoa" id="CapteT191285">
    <property type="protein sequence ID" value="CapteP191285"/>
    <property type="gene ID" value="CapteG191285"/>
</dbReference>
<evidence type="ECO:0000256" key="2">
    <source>
        <dbReference type="SAM" id="SignalP"/>
    </source>
</evidence>
<name>R7UF09_CAPTE</name>
<feature type="region of interest" description="Disordered" evidence="1">
    <location>
        <begin position="53"/>
        <end position="104"/>
    </location>
</feature>
<gene>
    <name evidence="3" type="ORF">CAPTEDRAFT_191285</name>
</gene>
<dbReference type="EMBL" id="KB304598">
    <property type="protein sequence ID" value="ELU01862.1"/>
    <property type="molecule type" value="Genomic_DNA"/>
</dbReference>
<reference evidence="5" key="1">
    <citation type="submission" date="2012-12" db="EMBL/GenBank/DDBJ databases">
        <authorList>
            <person name="Hellsten U."/>
            <person name="Grimwood J."/>
            <person name="Chapman J.A."/>
            <person name="Shapiro H."/>
            <person name="Aerts A."/>
            <person name="Otillar R.P."/>
            <person name="Terry A.Y."/>
            <person name="Boore J.L."/>
            <person name="Simakov O."/>
            <person name="Marletaz F."/>
            <person name="Cho S.-J."/>
            <person name="Edsinger-Gonzales E."/>
            <person name="Havlak P."/>
            <person name="Kuo D.-H."/>
            <person name="Larsson T."/>
            <person name="Lv J."/>
            <person name="Arendt D."/>
            <person name="Savage R."/>
            <person name="Osoegawa K."/>
            <person name="de Jong P."/>
            <person name="Lindberg D.R."/>
            <person name="Seaver E.C."/>
            <person name="Weisblat D.A."/>
            <person name="Putnam N.H."/>
            <person name="Grigoriev I.V."/>
            <person name="Rokhsar D.S."/>
        </authorList>
    </citation>
    <scope>NUCLEOTIDE SEQUENCE</scope>
    <source>
        <strain evidence="5">I ESC-2004</strain>
    </source>
</reference>
<keyword evidence="5" id="KW-1185">Reference proteome</keyword>
<feature type="signal peptide" evidence="2">
    <location>
        <begin position="1"/>
        <end position="23"/>
    </location>
</feature>
<sequence length="408" mass="44926">MSCRMMWRIACILVGVVCLVVDGSVMPSWAKDHGKGSNTESPEEVEKFAKAMAEKHYSRQSESGRGRGKFRQGQEGGSPRGPHTPKDAEHVETQEAWEGTADNEDRCRLNMQQMQDKLIRNVVMGVTKILSEKGFQSCGCNGMNGYPMGPWSTGFVGCPYTGMGWHYGGMGQHMSGMGQNMGGMGQNMGGMGQNMDGIGQHMDGMGQHMGGMGQHMGGMGQHMGGMGQNMGGMGQHMGGMGEHMGGMKPHRGAKQYPSPDKTQNIDQGGLSYDNIMELAEKYASMFSGMDDVQDLFGSMADFGFSEMHNPLDEFQAMFSHLLDKLTAEEQSFVSLITQYLDSHQHEHASLNLSEMTSKVMDFVKPLIAEDQKDDFEKFWQNQIAQGESSVAYVYAKFIKDAFDYDSVF</sequence>
<evidence type="ECO:0008006" key="6">
    <source>
        <dbReference type="Google" id="ProtNLM"/>
    </source>
</evidence>
<keyword evidence="2" id="KW-0732">Signal</keyword>
<evidence type="ECO:0000313" key="5">
    <source>
        <dbReference type="Proteomes" id="UP000014760"/>
    </source>
</evidence>
<dbReference type="HOGENOM" id="CLU_674841_0_0_1"/>
<dbReference type="Proteomes" id="UP000014760">
    <property type="component" value="Unassembled WGS sequence"/>
</dbReference>
<reference evidence="4" key="3">
    <citation type="submission" date="2015-06" db="UniProtKB">
        <authorList>
            <consortium name="EnsemblMetazoa"/>
        </authorList>
    </citation>
    <scope>IDENTIFICATION</scope>
</reference>
<reference evidence="3 5" key="2">
    <citation type="journal article" date="2013" name="Nature">
        <title>Insights into bilaterian evolution from three spiralian genomes.</title>
        <authorList>
            <person name="Simakov O."/>
            <person name="Marletaz F."/>
            <person name="Cho S.J."/>
            <person name="Edsinger-Gonzales E."/>
            <person name="Havlak P."/>
            <person name="Hellsten U."/>
            <person name="Kuo D.H."/>
            <person name="Larsson T."/>
            <person name="Lv J."/>
            <person name="Arendt D."/>
            <person name="Savage R."/>
            <person name="Osoegawa K."/>
            <person name="de Jong P."/>
            <person name="Grimwood J."/>
            <person name="Chapman J.A."/>
            <person name="Shapiro H."/>
            <person name="Aerts A."/>
            <person name="Otillar R.P."/>
            <person name="Terry A.Y."/>
            <person name="Boore J.L."/>
            <person name="Grigoriev I.V."/>
            <person name="Lindberg D.R."/>
            <person name="Seaver E.C."/>
            <person name="Weisblat D.A."/>
            <person name="Putnam N.H."/>
            <person name="Rokhsar D.S."/>
        </authorList>
    </citation>
    <scope>NUCLEOTIDE SEQUENCE</scope>
    <source>
        <strain evidence="3 5">I ESC-2004</strain>
    </source>
</reference>
<accession>R7UF09</accession>